<evidence type="ECO:0000313" key="1">
    <source>
        <dbReference type="EMBL" id="MPN47555.1"/>
    </source>
</evidence>
<dbReference type="AlphaFoldDB" id="A0A645I881"/>
<reference evidence="1" key="1">
    <citation type="submission" date="2019-08" db="EMBL/GenBank/DDBJ databases">
        <authorList>
            <person name="Kucharzyk K."/>
            <person name="Murdoch R.W."/>
            <person name="Higgins S."/>
            <person name="Loffler F."/>
        </authorList>
    </citation>
    <scope>NUCLEOTIDE SEQUENCE</scope>
</reference>
<name>A0A645I881_9ZZZZ</name>
<dbReference type="EMBL" id="VSSQ01109151">
    <property type="protein sequence ID" value="MPN47555.1"/>
    <property type="molecule type" value="Genomic_DNA"/>
</dbReference>
<dbReference type="GO" id="GO:0005829">
    <property type="term" value="C:cytosol"/>
    <property type="evidence" value="ECO:0007669"/>
    <property type="project" value="TreeGrafter"/>
</dbReference>
<dbReference type="InterPro" id="IPR005583">
    <property type="entry name" value="YaaA"/>
</dbReference>
<dbReference type="PANTHER" id="PTHR30283">
    <property type="entry name" value="PEROXIDE STRESS RESPONSE PROTEIN YAAA"/>
    <property type="match status" value="1"/>
</dbReference>
<sequence length="109" mass="12734">MYEFWGTKIASQLNNEKDFILNLASKEYSDVVEKHLQTKMITCIFGEFKDNKVIVKGTLAKMARGAMVRYLATNNVRTIMGIKQFRENGFKFSEELSNEYEFVFIKDKN</sequence>
<dbReference type="GO" id="GO:0033194">
    <property type="term" value="P:response to hydroperoxide"/>
    <property type="evidence" value="ECO:0007669"/>
    <property type="project" value="TreeGrafter"/>
</dbReference>
<dbReference type="PANTHER" id="PTHR30283:SF4">
    <property type="entry name" value="PEROXIDE STRESS RESISTANCE PROTEIN YAAA"/>
    <property type="match status" value="1"/>
</dbReference>
<protein>
    <submittedName>
        <fullName evidence="1">Uncharacterized protein</fullName>
    </submittedName>
</protein>
<dbReference type="Pfam" id="PF03883">
    <property type="entry name" value="H2O2_YaaD"/>
    <property type="match status" value="1"/>
</dbReference>
<comment type="caution">
    <text evidence="1">The sequence shown here is derived from an EMBL/GenBank/DDBJ whole genome shotgun (WGS) entry which is preliminary data.</text>
</comment>
<gene>
    <name evidence="1" type="ORF">SDC9_195158</name>
</gene>
<proteinExistence type="predicted"/>
<accession>A0A645I881</accession>
<organism evidence="1">
    <name type="scientific">bioreactor metagenome</name>
    <dbReference type="NCBI Taxonomy" id="1076179"/>
    <lineage>
        <taxon>unclassified sequences</taxon>
        <taxon>metagenomes</taxon>
        <taxon>ecological metagenomes</taxon>
    </lineage>
</organism>